<name>A0A1H2PNT4_9BURK</name>
<evidence type="ECO:0000313" key="3">
    <source>
        <dbReference type="Proteomes" id="UP000243719"/>
    </source>
</evidence>
<feature type="coiled-coil region" evidence="1">
    <location>
        <begin position="49"/>
        <end position="83"/>
    </location>
</feature>
<organism evidence="2 3">
    <name type="scientific">Chitinasiproducens palmae</name>
    <dbReference type="NCBI Taxonomy" id="1770053"/>
    <lineage>
        <taxon>Bacteria</taxon>
        <taxon>Pseudomonadati</taxon>
        <taxon>Pseudomonadota</taxon>
        <taxon>Betaproteobacteria</taxon>
        <taxon>Burkholderiales</taxon>
        <taxon>Burkholderiaceae</taxon>
        <taxon>Chitinasiproducens</taxon>
    </lineage>
</organism>
<sequence length="88" mass="10044">MRPDELFKDMQARIDDLLRNSPIKDVERNVKAVLNQGISKLDVVTREDFDVQAQVLARTRQRLEELERRVALLEQQAVQTGAANAAND</sequence>
<comment type="function">
    <text evidence="1">Required for efficient ubiquinone (coenzyme Q) biosynthesis. UbiK is probably an accessory factor of Ubi enzymes and facilitates ubiquinone biosynthesis by acting as an assembly factor, a targeting factor, or both.</text>
</comment>
<comment type="similarity">
    <text evidence="1">Belongs to the UbiK family.</text>
</comment>
<dbReference type="HAMAP" id="MF_02216">
    <property type="entry name" value="UbiK"/>
    <property type="match status" value="1"/>
</dbReference>
<dbReference type="RefSeq" id="WP_091907258.1">
    <property type="nucleotide sequence ID" value="NZ_FNLO01000004.1"/>
</dbReference>
<dbReference type="UniPathway" id="UPA00232"/>
<dbReference type="PANTHER" id="PTHR38040">
    <property type="entry name" value="UBIQUINONE BIOSYNTHESIS ACCESSORY FACTOR UBIK"/>
    <property type="match status" value="1"/>
</dbReference>
<dbReference type="EMBL" id="FNLO01000004">
    <property type="protein sequence ID" value="SDV48263.1"/>
    <property type="molecule type" value="Genomic_DNA"/>
</dbReference>
<gene>
    <name evidence="1" type="primary">ubiK</name>
    <name evidence="2" type="ORF">SAMN05216551_104307</name>
</gene>
<comment type="subcellular location">
    <subcellularLocation>
        <location evidence="1">Cytoplasm</location>
    </subcellularLocation>
</comment>
<dbReference type="STRING" id="1770053.SAMN05216551_104307"/>
<dbReference type="InterPro" id="IPR007475">
    <property type="entry name" value="UbiK"/>
</dbReference>
<proteinExistence type="inferred from homology"/>
<dbReference type="Pfam" id="PF04380">
    <property type="entry name" value="BMFP"/>
    <property type="match status" value="1"/>
</dbReference>
<dbReference type="GO" id="GO:0006744">
    <property type="term" value="P:ubiquinone biosynthetic process"/>
    <property type="evidence" value="ECO:0007669"/>
    <property type="project" value="UniProtKB-UniRule"/>
</dbReference>
<evidence type="ECO:0000256" key="1">
    <source>
        <dbReference type="HAMAP-Rule" id="MF_02216"/>
    </source>
</evidence>
<keyword evidence="3" id="KW-1185">Reference proteome</keyword>
<dbReference type="PANTHER" id="PTHR38040:SF1">
    <property type="entry name" value="UBIQUINONE BIOSYNTHESIS ACCESSORY FACTOR UBIK"/>
    <property type="match status" value="1"/>
</dbReference>
<dbReference type="GO" id="GO:0005737">
    <property type="term" value="C:cytoplasm"/>
    <property type="evidence" value="ECO:0007669"/>
    <property type="project" value="UniProtKB-SubCell"/>
</dbReference>
<dbReference type="AlphaFoldDB" id="A0A1H2PNT4"/>
<reference evidence="3" key="1">
    <citation type="submission" date="2016-09" db="EMBL/GenBank/DDBJ databases">
        <authorList>
            <person name="Varghese N."/>
            <person name="Submissions S."/>
        </authorList>
    </citation>
    <scope>NUCLEOTIDE SEQUENCE [LARGE SCALE GENOMIC DNA]</scope>
    <source>
        <strain evidence="3">JS23</strain>
    </source>
</reference>
<dbReference type="OrthoDB" id="5297354at2"/>
<dbReference type="Proteomes" id="UP000243719">
    <property type="component" value="Unassembled WGS sequence"/>
</dbReference>
<evidence type="ECO:0000313" key="2">
    <source>
        <dbReference type="EMBL" id="SDV48263.1"/>
    </source>
</evidence>
<keyword evidence="1" id="KW-0831">Ubiquinone biosynthesis</keyword>
<protein>
    <recommendedName>
        <fullName evidence="1">Ubiquinone biosynthesis accessory factor UbiK</fullName>
    </recommendedName>
</protein>
<keyword evidence="1" id="KW-0175">Coiled coil</keyword>
<comment type="pathway">
    <text evidence="1">Cofactor biosynthesis; ubiquinone biosynthesis.</text>
</comment>
<keyword evidence="1" id="KW-0963">Cytoplasm</keyword>
<accession>A0A1H2PNT4</accession>